<accession>A0AAE8YTT4</accession>
<proteinExistence type="predicted"/>
<name>A0AAE8YTT4_9CAUD</name>
<dbReference type="EMBL" id="OK499991">
    <property type="protein sequence ID" value="UGO50645.1"/>
    <property type="molecule type" value="Genomic_DNA"/>
</dbReference>
<sequence length="82" mass="9560">MKLGDKVTVIKLYRNKEMNLWGGYDDVTVFLNQSATITNHYDKGQLCEKFGLEFDDDWVQLTRVRTGLIFSKEQLETIIDNV</sequence>
<evidence type="ECO:0000313" key="2">
    <source>
        <dbReference type="Proteomes" id="UP000827460"/>
    </source>
</evidence>
<protein>
    <submittedName>
        <fullName evidence="1">Uncharacterized protein</fullName>
    </submittedName>
</protein>
<evidence type="ECO:0000313" key="1">
    <source>
        <dbReference type="EMBL" id="UGO50645.1"/>
    </source>
</evidence>
<gene>
    <name evidence="1" type="ORF">SOPHRITA_54</name>
</gene>
<dbReference type="Proteomes" id="UP000827460">
    <property type="component" value="Segment"/>
</dbReference>
<organism evidence="1 2">
    <name type="scientific">Bacillus phage vB_BanS_Sophrita</name>
    <dbReference type="NCBI Taxonomy" id="2894790"/>
    <lineage>
        <taxon>Viruses</taxon>
        <taxon>Duplodnaviria</taxon>
        <taxon>Heunggongvirae</taxon>
        <taxon>Uroviricota</taxon>
        <taxon>Caudoviricetes</taxon>
        <taxon>Joanripponvirinae</taxon>
        <taxon>Sophritavirus</taxon>
        <taxon>Sophritavirus sophrita</taxon>
    </lineage>
</organism>
<keyword evidence="2" id="KW-1185">Reference proteome</keyword>
<reference evidence="1" key="1">
    <citation type="submission" date="2021-10" db="EMBL/GenBank/DDBJ databases">
        <authorList>
            <person name="Lavering E.D."/>
            <person name="James R."/>
            <person name="Fairholm J.D."/>
            <person name="Ogilvie B.H."/>
            <person name="Thurgood T.L."/>
            <person name="Robison R.A."/>
            <person name="Grose J.H."/>
        </authorList>
    </citation>
    <scope>NUCLEOTIDE SEQUENCE</scope>
</reference>